<protein>
    <recommendedName>
        <fullName evidence="8">Abasic site processing protein</fullName>
        <ecNumber evidence="8">3.4.-.-</ecNumber>
    </recommendedName>
</protein>
<sequence>MQDVNGGDRSVCGRYASIKDPGALAVEFDAVDATGTYSSEAGYPAADYNVAPMKSVFGVVQRHPRDADGNRDMDRTERTIRVMRWGLVPKWAKDPAIGNRMINARAETVTSKPAFRGPIKHSRCLLPADGWYEWQRGTTPKQPYFMTPGDGSSLALAGIWTTWWDPRAEGDAQPLVSCAVLTTEAVGPLAEVHERMPMVVPDSAWRHWLDPDLQDVSALLGPPPGELLGRIELRPVSRAVNNVRNNGAGLVERVAGDEPVPWEREPGEPSAEV</sequence>
<dbReference type="GO" id="GO:0106300">
    <property type="term" value="P:protein-DNA covalent cross-linking repair"/>
    <property type="evidence" value="ECO:0007669"/>
    <property type="project" value="InterPro"/>
</dbReference>
<keyword evidence="5" id="KW-0190">Covalent protein-DNA linkage</keyword>
<dbReference type="EC" id="3.4.-.-" evidence="8"/>
<dbReference type="GO" id="GO:0016829">
    <property type="term" value="F:lyase activity"/>
    <property type="evidence" value="ECO:0007669"/>
    <property type="project" value="UniProtKB-KW"/>
</dbReference>
<gene>
    <name evidence="9" type="ORF">DFQ14_103333</name>
</gene>
<evidence type="ECO:0000256" key="7">
    <source>
        <dbReference type="ARBA" id="ARBA00023239"/>
    </source>
</evidence>
<name>A0A368VTM3_9ACTN</name>
<evidence type="ECO:0000256" key="4">
    <source>
        <dbReference type="ARBA" id="ARBA00022801"/>
    </source>
</evidence>
<dbReference type="SUPFAM" id="SSF143081">
    <property type="entry name" value="BB1717-like"/>
    <property type="match status" value="1"/>
</dbReference>
<dbReference type="GO" id="GO:0008233">
    <property type="term" value="F:peptidase activity"/>
    <property type="evidence" value="ECO:0007669"/>
    <property type="project" value="UniProtKB-KW"/>
</dbReference>
<dbReference type="EMBL" id="QPJC01000003">
    <property type="protein sequence ID" value="RCW45362.1"/>
    <property type="molecule type" value="Genomic_DNA"/>
</dbReference>
<dbReference type="AlphaFoldDB" id="A0A368VTM3"/>
<comment type="caution">
    <text evidence="9">The sequence shown here is derived from an EMBL/GenBank/DDBJ whole genome shotgun (WGS) entry which is preliminary data.</text>
</comment>
<keyword evidence="2 8" id="KW-0645">Protease</keyword>
<dbReference type="InterPro" id="IPR003738">
    <property type="entry name" value="SRAP"/>
</dbReference>
<dbReference type="PANTHER" id="PTHR13604:SF0">
    <property type="entry name" value="ABASIC SITE PROCESSING PROTEIN HMCES"/>
    <property type="match status" value="1"/>
</dbReference>
<keyword evidence="4 8" id="KW-0378">Hydrolase</keyword>
<dbReference type="Gene3D" id="3.90.1680.10">
    <property type="entry name" value="SOS response associated peptidase-like"/>
    <property type="match status" value="1"/>
</dbReference>
<keyword evidence="6" id="KW-0238">DNA-binding</keyword>
<accession>A0A368VTM3</accession>
<evidence type="ECO:0000256" key="3">
    <source>
        <dbReference type="ARBA" id="ARBA00022763"/>
    </source>
</evidence>
<keyword evidence="7" id="KW-0456">Lyase</keyword>
<dbReference type="InterPro" id="IPR036590">
    <property type="entry name" value="SRAP-like"/>
</dbReference>
<dbReference type="Proteomes" id="UP000253495">
    <property type="component" value="Unassembled WGS sequence"/>
</dbReference>
<dbReference type="PANTHER" id="PTHR13604">
    <property type="entry name" value="DC12-RELATED"/>
    <property type="match status" value="1"/>
</dbReference>
<keyword evidence="3" id="KW-0227">DNA damage</keyword>
<evidence type="ECO:0000256" key="6">
    <source>
        <dbReference type="ARBA" id="ARBA00023125"/>
    </source>
</evidence>
<dbReference type="GO" id="GO:0006508">
    <property type="term" value="P:proteolysis"/>
    <property type="evidence" value="ECO:0007669"/>
    <property type="project" value="UniProtKB-KW"/>
</dbReference>
<dbReference type="Pfam" id="PF02586">
    <property type="entry name" value="SRAP"/>
    <property type="match status" value="1"/>
</dbReference>
<evidence type="ECO:0000313" key="9">
    <source>
        <dbReference type="EMBL" id="RCW45362.1"/>
    </source>
</evidence>
<reference evidence="9 10" key="1">
    <citation type="submission" date="2018-07" db="EMBL/GenBank/DDBJ databases">
        <title>Genomic Encyclopedia of Type Strains, Phase III (KMG-III): the genomes of soil and plant-associated and newly described type strains.</title>
        <authorList>
            <person name="Whitman W."/>
        </authorList>
    </citation>
    <scope>NUCLEOTIDE SEQUENCE [LARGE SCALE GENOMIC DNA]</scope>
    <source>
        <strain evidence="9 10">CECT 8575</strain>
    </source>
</reference>
<evidence type="ECO:0000256" key="5">
    <source>
        <dbReference type="ARBA" id="ARBA00023124"/>
    </source>
</evidence>
<evidence type="ECO:0000256" key="2">
    <source>
        <dbReference type="ARBA" id="ARBA00022670"/>
    </source>
</evidence>
<dbReference type="GO" id="GO:0003697">
    <property type="term" value="F:single-stranded DNA binding"/>
    <property type="evidence" value="ECO:0007669"/>
    <property type="project" value="InterPro"/>
</dbReference>
<organism evidence="9 10">
    <name type="scientific">Halopolyspora algeriensis</name>
    <dbReference type="NCBI Taxonomy" id="1500506"/>
    <lineage>
        <taxon>Bacteria</taxon>
        <taxon>Bacillati</taxon>
        <taxon>Actinomycetota</taxon>
        <taxon>Actinomycetes</taxon>
        <taxon>Actinomycetes incertae sedis</taxon>
        <taxon>Halopolyspora</taxon>
    </lineage>
</organism>
<evidence type="ECO:0000313" key="10">
    <source>
        <dbReference type="Proteomes" id="UP000253495"/>
    </source>
</evidence>
<evidence type="ECO:0000256" key="1">
    <source>
        <dbReference type="ARBA" id="ARBA00008136"/>
    </source>
</evidence>
<comment type="similarity">
    <text evidence="1 8">Belongs to the SOS response-associated peptidase family.</text>
</comment>
<keyword evidence="10" id="KW-1185">Reference proteome</keyword>
<evidence type="ECO:0000256" key="8">
    <source>
        <dbReference type="RuleBase" id="RU364100"/>
    </source>
</evidence>
<proteinExistence type="inferred from homology"/>